<sequence length="158" mass="17124">MFNFVSVNVNHSSTSTCGSISLTLTDPVAGLVHLWFCQIVTVFSLLLPPSSIMGGYTGLSHCKLALAFAVFMDVVGGAALLVGVFANLKIQDRDFGDVLVYSGALFLLVSLAGWVLWYSGNIEGLSLADDKKQGHISYAVDRIARTLSRKIRSHRYHS</sequence>
<feature type="transmembrane region" description="Helical" evidence="1">
    <location>
        <begin position="32"/>
        <end position="52"/>
    </location>
</feature>
<evidence type="ECO:0000313" key="2">
    <source>
        <dbReference type="Ensembl" id="ENSONIP00000063345.1"/>
    </source>
</evidence>
<reference evidence="2" key="2">
    <citation type="submission" date="2025-08" db="UniProtKB">
        <authorList>
            <consortium name="Ensembl"/>
        </authorList>
    </citation>
    <scope>IDENTIFICATION</scope>
</reference>
<keyword evidence="1" id="KW-0472">Membrane</keyword>
<keyword evidence="3" id="KW-1185">Reference proteome</keyword>
<dbReference type="GeneTree" id="ENSGT00940000162720"/>
<evidence type="ECO:0000256" key="1">
    <source>
        <dbReference type="SAM" id="Phobius"/>
    </source>
</evidence>
<feature type="transmembrane region" description="Helical" evidence="1">
    <location>
        <begin position="64"/>
        <end position="86"/>
    </location>
</feature>
<proteinExistence type="predicted"/>
<gene>
    <name evidence="2" type="primary">tmem238a</name>
</gene>
<organism evidence="2 3">
    <name type="scientific">Oreochromis niloticus</name>
    <name type="common">Nile tilapia</name>
    <name type="synonym">Tilapia nilotica</name>
    <dbReference type="NCBI Taxonomy" id="8128"/>
    <lineage>
        <taxon>Eukaryota</taxon>
        <taxon>Metazoa</taxon>
        <taxon>Chordata</taxon>
        <taxon>Craniata</taxon>
        <taxon>Vertebrata</taxon>
        <taxon>Euteleostomi</taxon>
        <taxon>Actinopterygii</taxon>
        <taxon>Neopterygii</taxon>
        <taxon>Teleostei</taxon>
        <taxon>Neoteleostei</taxon>
        <taxon>Acanthomorphata</taxon>
        <taxon>Ovalentaria</taxon>
        <taxon>Cichlomorphae</taxon>
        <taxon>Cichliformes</taxon>
        <taxon>Cichlidae</taxon>
        <taxon>African cichlids</taxon>
        <taxon>Pseudocrenilabrinae</taxon>
        <taxon>Oreochromini</taxon>
        <taxon>Oreochromis</taxon>
    </lineage>
</organism>
<dbReference type="Proteomes" id="UP000005207">
    <property type="component" value="Linkage group LG22"/>
</dbReference>
<dbReference type="OMA" id="KEMGHIG"/>
<dbReference type="PANTHER" id="PTHR28613">
    <property type="entry name" value="SI:CH211-232M10.4-RELATED"/>
    <property type="match status" value="1"/>
</dbReference>
<protein>
    <submittedName>
        <fullName evidence="2">Transmembrane protein 238a</fullName>
    </submittedName>
</protein>
<dbReference type="Ensembl" id="ENSONIT00000050992.1">
    <property type="protein sequence ID" value="ENSONIP00000063345.1"/>
    <property type="gene ID" value="ENSONIG00000007051.2"/>
</dbReference>
<dbReference type="AlphaFoldDB" id="A0A669DR72"/>
<feature type="transmembrane region" description="Helical" evidence="1">
    <location>
        <begin position="98"/>
        <end position="117"/>
    </location>
</feature>
<keyword evidence="1" id="KW-0812">Transmembrane</keyword>
<reference evidence="3" key="1">
    <citation type="submission" date="2012-01" db="EMBL/GenBank/DDBJ databases">
        <title>The Genome Sequence of Oreochromis niloticus (Nile Tilapia).</title>
        <authorList>
            <consortium name="Broad Institute Genome Assembly Team"/>
            <consortium name="Broad Institute Sequencing Platform"/>
            <person name="Di Palma F."/>
            <person name="Johnson J."/>
            <person name="Lander E.S."/>
            <person name="Lindblad-Toh K."/>
        </authorList>
    </citation>
    <scope>NUCLEOTIDE SEQUENCE [LARGE SCALE GENOMIC DNA]</scope>
</reference>
<name>A0A669DR72_ORENI</name>
<dbReference type="InterPro" id="IPR029365">
    <property type="entry name" value="TMEM238"/>
</dbReference>
<dbReference type="InParanoid" id="A0A669DR72"/>
<reference evidence="2" key="3">
    <citation type="submission" date="2025-09" db="UniProtKB">
        <authorList>
            <consortium name="Ensembl"/>
        </authorList>
    </citation>
    <scope>IDENTIFICATION</scope>
</reference>
<keyword evidence="1" id="KW-1133">Transmembrane helix</keyword>
<dbReference type="PANTHER" id="PTHR28613:SF5">
    <property type="entry name" value="TRANSMEMBRANE PROTEIN 238"/>
    <property type="match status" value="1"/>
</dbReference>
<dbReference type="Pfam" id="PF15125">
    <property type="entry name" value="TMEM238"/>
    <property type="match status" value="1"/>
</dbReference>
<accession>A0A669DR72</accession>
<evidence type="ECO:0000313" key="3">
    <source>
        <dbReference type="Proteomes" id="UP000005207"/>
    </source>
</evidence>